<name>A0A212QC10_9PROT</name>
<dbReference type="AlphaFoldDB" id="A0A212QC10"/>
<dbReference type="EMBL" id="FYEH01000001">
    <property type="protein sequence ID" value="SNB56774.1"/>
    <property type="molecule type" value="Genomic_DNA"/>
</dbReference>
<proteinExistence type="predicted"/>
<accession>A0A212QC10</accession>
<evidence type="ECO:0000313" key="2">
    <source>
        <dbReference type="Proteomes" id="UP000197065"/>
    </source>
</evidence>
<evidence type="ECO:0000313" key="1">
    <source>
        <dbReference type="EMBL" id="SNB56774.1"/>
    </source>
</evidence>
<reference evidence="1 2" key="1">
    <citation type="submission" date="2017-06" db="EMBL/GenBank/DDBJ databases">
        <authorList>
            <person name="Kim H.J."/>
            <person name="Triplett B.A."/>
        </authorList>
    </citation>
    <scope>NUCLEOTIDE SEQUENCE [LARGE SCALE GENOMIC DNA]</scope>
    <source>
        <strain evidence="1 2">B29T1</strain>
    </source>
</reference>
<sequence length="111" mass="11526">MISSLPIKAIMAASSQFEFLASVRLPNPRAVISEAARLVAIEGLPGRLAWLRAAASQVASLPGDNNQQALQVALDLLAQLMLADGQISASEHGSIKVNARPMPGPATMIAA</sequence>
<keyword evidence="2" id="KW-1185">Reference proteome</keyword>
<organism evidence="1 2">
    <name type="scientific">Arboricoccus pini</name>
    <dbReference type="NCBI Taxonomy" id="1963835"/>
    <lineage>
        <taxon>Bacteria</taxon>
        <taxon>Pseudomonadati</taxon>
        <taxon>Pseudomonadota</taxon>
        <taxon>Alphaproteobacteria</taxon>
        <taxon>Geminicoccales</taxon>
        <taxon>Geminicoccaceae</taxon>
        <taxon>Arboricoccus</taxon>
    </lineage>
</organism>
<gene>
    <name evidence="1" type="ORF">SAMN07250955_101549</name>
</gene>
<dbReference type="RefSeq" id="WP_088559825.1">
    <property type="nucleotide sequence ID" value="NZ_FYEH01000001.1"/>
</dbReference>
<protein>
    <submittedName>
        <fullName evidence="1">Uncharacterized protein</fullName>
    </submittedName>
</protein>
<dbReference type="Proteomes" id="UP000197065">
    <property type="component" value="Unassembled WGS sequence"/>
</dbReference>